<organism evidence="2 3">
    <name type="scientific">Ramlibacter cellulosilyticus</name>
    <dbReference type="NCBI Taxonomy" id="2764187"/>
    <lineage>
        <taxon>Bacteria</taxon>
        <taxon>Pseudomonadati</taxon>
        <taxon>Pseudomonadota</taxon>
        <taxon>Betaproteobacteria</taxon>
        <taxon>Burkholderiales</taxon>
        <taxon>Comamonadaceae</taxon>
        <taxon>Ramlibacter</taxon>
    </lineage>
</organism>
<reference evidence="2" key="1">
    <citation type="submission" date="2020-08" db="EMBL/GenBank/DDBJ databases">
        <title>Ramlibacter sp. USB13 16S ribosomal RNA gene genome sequencing and assembly.</title>
        <authorList>
            <person name="Kang M."/>
        </authorList>
    </citation>
    <scope>NUCLEOTIDE SEQUENCE</scope>
    <source>
        <strain evidence="2">USB13</strain>
    </source>
</reference>
<comment type="caution">
    <text evidence="2">The sequence shown here is derived from an EMBL/GenBank/DDBJ whole genome shotgun (WGS) entry which is preliminary data.</text>
</comment>
<dbReference type="InterPro" id="IPR014419">
    <property type="entry name" value="HutZ"/>
</dbReference>
<evidence type="ECO:0000259" key="1">
    <source>
        <dbReference type="Pfam" id="PF01243"/>
    </source>
</evidence>
<dbReference type="PANTHER" id="PTHR13343">
    <property type="entry name" value="CREG1 PROTEIN"/>
    <property type="match status" value="1"/>
</dbReference>
<dbReference type="RefSeq" id="WP_187077822.1">
    <property type="nucleotide sequence ID" value="NZ_JACORT010000009.1"/>
</dbReference>
<dbReference type="InterPro" id="IPR011576">
    <property type="entry name" value="Pyridox_Oxase_N"/>
</dbReference>
<accession>A0A923MUV1</accession>
<dbReference type="InterPro" id="IPR012349">
    <property type="entry name" value="Split_barrel_FMN-bd"/>
</dbReference>
<name>A0A923MUV1_9BURK</name>
<dbReference type="AlphaFoldDB" id="A0A923MUV1"/>
<feature type="domain" description="Pyridoxamine 5'-phosphate oxidase N-terminal" evidence="1">
    <location>
        <begin position="7"/>
        <end position="136"/>
    </location>
</feature>
<sequence>MDAHQSQALRELLQRQEIAALGTLHKGEPFVSMVPYALLADGALVVHVSRLATHTRDMEEHAGVSVMVLGERSPDAPAQAVPRATLQGAAHPLGTDASGYAEARAAYLARFPASEPMFGFGDFSLFRIVPRSARFVGGFAQAGSLTGAQYAQLMSSAATPP</sequence>
<dbReference type="Gene3D" id="2.30.110.10">
    <property type="entry name" value="Electron Transport, Fmn-binding Protein, Chain A"/>
    <property type="match status" value="1"/>
</dbReference>
<proteinExistence type="predicted"/>
<dbReference type="PIRSF" id="PIRSF004633">
    <property type="entry name" value="UCP_PLP_oxd"/>
    <property type="match status" value="1"/>
</dbReference>
<dbReference type="SUPFAM" id="SSF50475">
    <property type="entry name" value="FMN-binding split barrel"/>
    <property type="match status" value="1"/>
</dbReference>
<keyword evidence="3" id="KW-1185">Reference proteome</keyword>
<dbReference type="PANTHER" id="PTHR13343:SF17">
    <property type="entry name" value="CELLULAR REPRESSOR OF E1A-STIMULATED GENES, ISOFORM A"/>
    <property type="match status" value="1"/>
</dbReference>
<dbReference type="Proteomes" id="UP000608513">
    <property type="component" value="Unassembled WGS sequence"/>
</dbReference>
<dbReference type="GO" id="GO:0005737">
    <property type="term" value="C:cytoplasm"/>
    <property type="evidence" value="ECO:0007669"/>
    <property type="project" value="UniProtKB-ARBA"/>
</dbReference>
<protein>
    <submittedName>
        <fullName evidence="2">Pyridoxamine 5'-phosphate oxidase family protein</fullName>
    </submittedName>
</protein>
<dbReference type="Pfam" id="PF01243">
    <property type="entry name" value="PNPOx_N"/>
    <property type="match status" value="1"/>
</dbReference>
<evidence type="ECO:0000313" key="3">
    <source>
        <dbReference type="Proteomes" id="UP000608513"/>
    </source>
</evidence>
<gene>
    <name evidence="2" type="ORF">H8N03_19135</name>
</gene>
<evidence type="ECO:0000313" key="2">
    <source>
        <dbReference type="EMBL" id="MBC5785069.1"/>
    </source>
</evidence>
<dbReference type="EMBL" id="JACORT010000009">
    <property type="protein sequence ID" value="MBC5785069.1"/>
    <property type="molecule type" value="Genomic_DNA"/>
</dbReference>